<keyword evidence="2" id="KW-1185">Reference proteome</keyword>
<proteinExistence type="predicted"/>
<protein>
    <submittedName>
        <fullName evidence="1">Uncharacterized protein</fullName>
    </submittedName>
</protein>
<accession>A0AAD3TG32</accession>
<sequence length="81" mass="9647">MNVQDHCVFLQVSEVAELKVLYILVEWSEGELLMAFDSAYTEGQCEYALHRNKICWPTIFPSYPYFNRQNATLYRRKMLHP</sequence>
<gene>
    <name evidence="1" type="ORF">Nepgr_030412</name>
</gene>
<evidence type="ECO:0000313" key="2">
    <source>
        <dbReference type="Proteomes" id="UP001279734"/>
    </source>
</evidence>
<dbReference type="Proteomes" id="UP001279734">
    <property type="component" value="Unassembled WGS sequence"/>
</dbReference>
<dbReference type="AlphaFoldDB" id="A0AAD3TG32"/>
<evidence type="ECO:0000313" key="1">
    <source>
        <dbReference type="EMBL" id="GMH28569.1"/>
    </source>
</evidence>
<comment type="caution">
    <text evidence="1">The sequence shown here is derived from an EMBL/GenBank/DDBJ whole genome shotgun (WGS) entry which is preliminary data.</text>
</comment>
<reference evidence="1" key="1">
    <citation type="submission" date="2023-05" db="EMBL/GenBank/DDBJ databases">
        <title>Nepenthes gracilis genome sequencing.</title>
        <authorList>
            <person name="Fukushima K."/>
        </authorList>
    </citation>
    <scope>NUCLEOTIDE SEQUENCE</scope>
    <source>
        <strain evidence="1">SING2019-196</strain>
    </source>
</reference>
<dbReference type="EMBL" id="BSYO01000034">
    <property type="protein sequence ID" value="GMH28569.1"/>
    <property type="molecule type" value="Genomic_DNA"/>
</dbReference>
<organism evidence="1 2">
    <name type="scientific">Nepenthes gracilis</name>
    <name type="common">Slender pitcher plant</name>
    <dbReference type="NCBI Taxonomy" id="150966"/>
    <lineage>
        <taxon>Eukaryota</taxon>
        <taxon>Viridiplantae</taxon>
        <taxon>Streptophyta</taxon>
        <taxon>Embryophyta</taxon>
        <taxon>Tracheophyta</taxon>
        <taxon>Spermatophyta</taxon>
        <taxon>Magnoliopsida</taxon>
        <taxon>eudicotyledons</taxon>
        <taxon>Gunneridae</taxon>
        <taxon>Pentapetalae</taxon>
        <taxon>Caryophyllales</taxon>
        <taxon>Nepenthaceae</taxon>
        <taxon>Nepenthes</taxon>
    </lineage>
</organism>
<name>A0AAD3TG32_NEPGR</name>